<dbReference type="PANTHER" id="PTHR10612">
    <property type="entry name" value="APOLIPOPROTEIN D"/>
    <property type="match status" value="1"/>
</dbReference>
<dbReference type="InterPro" id="IPR012674">
    <property type="entry name" value="Calycin"/>
</dbReference>
<dbReference type="EMBL" id="GDAI01002487">
    <property type="protein sequence ID" value="JAI15116.1"/>
    <property type="molecule type" value="mRNA"/>
</dbReference>
<feature type="domain" description="Lipocalin/cytosolic fatty-acid binding" evidence="1">
    <location>
        <begin position="83"/>
        <end position="166"/>
    </location>
</feature>
<dbReference type="GO" id="GO:0005737">
    <property type="term" value="C:cytoplasm"/>
    <property type="evidence" value="ECO:0007669"/>
    <property type="project" value="TreeGrafter"/>
</dbReference>
<dbReference type="Pfam" id="PF00061">
    <property type="entry name" value="Lipocalin"/>
    <property type="match status" value="1"/>
</dbReference>
<reference evidence="2" key="1">
    <citation type="journal article" date="2015" name="Insect Biochem. Mol. Biol.">
        <title>An insight into the sialome of the horse fly, Tabanus bromius.</title>
        <authorList>
            <person name="Ribeiro J.M."/>
            <person name="Kazimirova M."/>
            <person name="Takac P."/>
            <person name="Andersen J.F."/>
            <person name="Francischetti I.M."/>
        </authorList>
    </citation>
    <scope>NUCLEOTIDE SEQUENCE</scope>
</reference>
<dbReference type="InterPro" id="IPR000566">
    <property type="entry name" value="Lipocln_cytosolic_FA-bd_dom"/>
</dbReference>
<evidence type="ECO:0000259" key="1">
    <source>
        <dbReference type="Pfam" id="PF00061"/>
    </source>
</evidence>
<keyword evidence="2" id="KW-0449">Lipoprotein</keyword>
<dbReference type="AlphaFoldDB" id="A0A0K8TLW4"/>
<accession>A0A0K8TLW4</accession>
<name>A0A0K8TLW4_TABBR</name>
<dbReference type="GO" id="GO:0000302">
    <property type="term" value="P:response to reactive oxygen species"/>
    <property type="evidence" value="ECO:0007669"/>
    <property type="project" value="TreeGrafter"/>
</dbReference>
<sequence>VALSAGYDRKTKGGLCPSPTRLEHFDYNMFLGEWFVIQEYNSPQICHRYSLSFVERGKIRVAETYGHNPTTVKSKKLKFDGDSTSKMKLHHSGGHDFIPWKVRVLATDYRSYAAVFFCRPFGVMNHQGIEIWSRTRYMNPTTLTQIRDLLTSINVDLEGVTDTIQRTCDPAYASSFG</sequence>
<dbReference type="SUPFAM" id="SSF50814">
    <property type="entry name" value="Lipocalins"/>
    <property type="match status" value="1"/>
</dbReference>
<protein>
    <submittedName>
        <fullName evidence="2">Putative apolipoprotein d/lipocalin lipocalin</fullName>
    </submittedName>
</protein>
<dbReference type="Gene3D" id="2.40.128.20">
    <property type="match status" value="1"/>
</dbReference>
<dbReference type="GO" id="GO:0006629">
    <property type="term" value="P:lipid metabolic process"/>
    <property type="evidence" value="ECO:0007669"/>
    <property type="project" value="TreeGrafter"/>
</dbReference>
<feature type="non-terminal residue" evidence="2">
    <location>
        <position position="1"/>
    </location>
</feature>
<dbReference type="PANTHER" id="PTHR10612:SF34">
    <property type="entry name" value="APOLIPOPROTEIN D"/>
    <property type="match status" value="1"/>
</dbReference>
<proteinExistence type="evidence at transcript level"/>
<evidence type="ECO:0000313" key="2">
    <source>
        <dbReference type="EMBL" id="JAI15116.1"/>
    </source>
</evidence>
<organism evidence="2">
    <name type="scientific">Tabanus bromius</name>
    <name type="common">Band-eyed brown horse fly</name>
    <dbReference type="NCBI Taxonomy" id="304241"/>
    <lineage>
        <taxon>Eukaryota</taxon>
        <taxon>Metazoa</taxon>
        <taxon>Ecdysozoa</taxon>
        <taxon>Arthropoda</taxon>
        <taxon>Hexapoda</taxon>
        <taxon>Insecta</taxon>
        <taxon>Pterygota</taxon>
        <taxon>Neoptera</taxon>
        <taxon>Endopterygota</taxon>
        <taxon>Diptera</taxon>
        <taxon>Brachycera</taxon>
        <taxon>Tabanomorpha</taxon>
        <taxon>Tabanoidea</taxon>
        <taxon>Tabanidae</taxon>
        <taxon>Tabanus</taxon>
    </lineage>
</organism>